<dbReference type="Gene3D" id="2.60.40.10">
    <property type="entry name" value="Immunoglobulins"/>
    <property type="match status" value="4"/>
</dbReference>
<dbReference type="PANTHER" id="PTHR23037:SF22">
    <property type="entry name" value="CYTOKINE RECEPTOR COMMON SUBUNIT BETA"/>
    <property type="match status" value="1"/>
</dbReference>
<evidence type="ECO:0000256" key="1">
    <source>
        <dbReference type="ARBA" id="ARBA00004479"/>
    </source>
</evidence>
<dbReference type="Pfam" id="PF09294">
    <property type="entry name" value="Interfer-bind"/>
    <property type="match status" value="1"/>
</dbReference>
<dbReference type="PANTHER" id="PTHR23037">
    <property type="entry name" value="CYTOKINE RECEPTOR"/>
    <property type="match status" value="1"/>
</dbReference>
<dbReference type="KEGG" id="ccan:109694068"/>
<evidence type="ECO:0000313" key="16">
    <source>
        <dbReference type="RefSeq" id="XP_020031361.1"/>
    </source>
</evidence>
<evidence type="ECO:0000256" key="5">
    <source>
        <dbReference type="ARBA" id="ARBA00023136"/>
    </source>
</evidence>
<dbReference type="InterPro" id="IPR013783">
    <property type="entry name" value="Ig-like_fold"/>
</dbReference>
<dbReference type="Proteomes" id="UP001732720">
    <property type="component" value="Chromosome 8"/>
</dbReference>
<evidence type="ECO:0000313" key="13">
    <source>
        <dbReference type="Ensembl" id="ENSCCNP00000012418.1"/>
    </source>
</evidence>
<reference evidence="15 16" key="2">
    <citation type="submission" date="2025-08" db="UniProtKB">
        <authorList>
            <consortium name="RefSeq"/>
        </authorList>
    </citation>
    <scope>IDENTIFICATION</scope>
    <source>
        <tissue evidence="15 16">Leukocyte</tissue>
    </source>
</reference>
<evidence type="ECO:0000259" key="12">
    <source>
        <dbReference type="PROSITE" id="PS50853"/>
    </source>
</evidence>
<dbReference type="InterPro" id="IPR003531">
    <property type="entry name" value="Hempt_rcpt_S_F1_CS"/>
</dbReference>
<evidence type="ECO:0000256" key="3">
    <source>
        <dbReference type="ARBA" id="ARBA00022729"/>
    </source>
</evidence>
<comment type="subcellular location">
    <subcellularLocation>
        <location evidence="1">Membrane</location>
        <topology evidence="1">Single-pass type I membrane protein</topology>
    </subcellularLocation>
</comment>
<dbReference type="PROSITE" id="PS50853">
    <property type="entry name" value="FN3"/>
    <property type="match status" value="2"/>
</dbReference>
<proteinExistence type="predicted"/>
<feature type="transmembrane region" description="Helical" evidence="10">
    <location>
        <begin position="442"/>
        <end position="468"/>
    </location>
</feature>
<protein>
    <submittedName>
        <fullName evidence="15 16">Cytokine receptor common subunit beta</fullName>
    </submittedName>
</protein>
<name>A0A8B7VH70_CASCN</name>
<dbReference type="RefSeq" id="XP_020031361.1">
    <property type="nucleotide sequence ID" value="XM_020175772.1"/>
</dbReference>
<gene>
    <name evidence="13 15 16" type="primary">Csf2rb</name>
</gene>
<evidence type="ECO:0000313" key="15">
    <source>
        <dbReference type="RefSeq" id="XP_020031360.1"/>
    </source>
</evidence>
<feature type="signal peptide" evidence="11">
    <location>
        <begin position="1"/>
        <end position="22"/>
    </location>
</feature>
<dbReference type="CTD" id="1439"/>
<feature type="region of interest" description="Disordered" evidence="9">
    <location>
        <begin position="219"/>
        <end position="240"/>
    </location>
</feature>
<feature type="region of interest" description="Disordered" evidence="9">
    <location>
        <begin position="750"/>
        <end position="810"/>
    </location>
</feature>
<dbReference type="Pfam" id="PF21460">
    <property type="entry name" value="IL3Rb_N"/>
    <property type="match status" value="1"/>
</dbReference>
<keyword evidence="6" id="KW-1015">Disulfide bond</keyword>
<evidence type="ECO:0000256" key="8">
    <source>
        <dbReference type="ARBA" id="ARBA00023180"/>
    </source>
</evidence>
<dbReference type="InterPro" id="IPR003961">
    <property type="entry name" value="FN3_dom"/>
</dbReference>
<reference evidence="13" key="1">
    <citation type="submission" date="2023-09" db="UniProtKB">
        <authorList>
            <consortium name="Ensembl"/>
        </authorList>
    </citation>
    <scope>IDENTIFICATION</scope>
</reference>
<evidence type="ECO:0000256" key="4">
    <source>
        <dbReference type="ARBA" id="ARBA00022989"/>
    </source>
</evidence>
<dbReference type="Ensembl" id="ENSCCNT00000016302.1">
    <property type="protein sequence ID" value="ENSCCNP00000012418.1"/>
    <property type="gene ID" value="ENSCCNG00000012899.1"/>
</dbReference>
<dbReference type="RefSeq" id="XP_020031360.1">
    <property type="nucleotide sequence ID" value="XM_020175771.1"/>
</dbReference>
<sequence length="895" mass="98129">MALTQGMLQVTLLALCWRTSLAEEGETVPMQTLNCYNDYTSHIVCSWADTEDALQLINVTLHRRLNESPPEPVSCDLSEDLSWSKCPSSSCVPRRCVIPYQGFVLADNDYFSFQPDRPLGDQLTVTLTQHVQPPPPKDVHISTTGAHFLLTWSVPLRDVQRPWLSQGDLEFEVVYRRLQDSWEDGTTLQCTSSHVVLEPELLMPSTSYVARVRTKLTPGSGLSGRPSRWSPEVHWDSQPGDKAQPQNLQCFFDGVHTLSCSWEVRSQVTSSISFSLFYRSSSSAREEECSQVQKEELDGLYTRQRCRISVPDPGAHGQYTVSVRPRREEKFIKSSDHIQMGRPTISVTKDGDSYSLRWEAEKMFYTHIDHAFEVQYRKETTKWEDSKSETLQHAHSMPLPVLEPDTKYCARVRVKPSPGPYRGIWSEWSGEHCWTTEWALPMWVLALVLACVTLALLVALRFGGIYGYRLNRKWKEKIPNPGKSLLFQNGSARLRLPDSTSAFASRIPTPQGPWRSLCPELEGVFSVDLGDSEVSPLTTEDPKGVCDPPSDPDTTPAAHGLPTKQPPTPSTTLPAPEDRPEGQVSSFDFNGPYLGPPHSRSLPDIRGQKVSPQAGGTPKPSLPGSLEYLCLPPWGQVQLVPLAQVMGQGQDKDRECQPSPVAEGNPSLEAGGSPASLAPGLSVSGQDPKESLVALPMSSGAPKESMMASDYVTTADMSLTLPTGSPSVSLTSPLDLPLDQNPSLCPRLLSEPPGTPALGKPEFEGYVDLPPTMGQSPKSPVGSPAPPAPISPGLSPGEPREDVTPVSPHPEGLLVLQQVGDYCFLPGLGPLSPRNKPSSPGPCPDIGNLDQVFPVKKPPCQPTPQVPAIQFFKSLKQQDYLALPPWDISRPGKVC</sequence>
<evidence type="ECO:0000256" key="9">
    <source>
        <dbReference type="SAM" id="MobiDB-lite"/>
    </source>
</evidence>
<feature type="region of interest" description="Disordered" evidence="9">
    <location>
        <begin position="648"/>
        <end position="688"/>
    </location>
</feature>
<dbReference type="InterPro" id="IPR015321">
    <property type="entry name" value="TypeI_recpt_CBD"/>
</dbReference>
<dbReference type="InterPro" id="IPR036116">
    <property type="entry name" value="FN3_sf"/>
</dbReference>
<feature type="chain" id="PRO_5045020243" evidence="11">
    <location>
        <begin position="23"/>
        <end position="895"/>
    </location>
</feature>
<dbReference type="Ensembl" id="ENSCCNT00000016332.1">
    <property type="protein sequence ID" value="ENSCCNP00000012439.1"/>
    <property type="gene ID" value="ENSCCNG00000012899.1"/>
</dbReference>
<accession>A0A8B7VH70</accession>
<dbReference type="SMART" id="SM00060">
    <property type="entry name" value="FN3"/>
    <property type="match status" value="3"/>
</dbReference>
<keyword evidence="2 10" id="KW-0812">Transmembrane</keyword>
<organism evidence="16">
    <name type="scientific">Castor canadensis</name>
    <name type="common">American beaver</name>
    <dbReference type="NCBI Taxonomy" id="51338"/>
    <lineage>
        <taxon>Eukaryota</taxon>
        <taxon>Metazoa</taxon>
        <taxon>Chordata</taxon>
        <taxon>Craniata</taxon>
        <taxon>Vertebrata</taxon>
        <taxon>Euteleostomi</taxon>
        <taxon>Mammalia</taxon>
        <taxon>Eutheria</taxon>
        <taxon>Euarchontoglires</taxon>
        <taxon>Glires</taxon>
        <taxon>Rodentia</taxon>
        <taxon>Castorimorpha</taxon>
        <taxon>Castoridae</taxon>
        <taxon>Castor</taxon>
    </lineage>
</organism>
<keyword evidence="5 10" id="KW-0472">Membrane</keyword>
<feature type="domain" description="Fibronectin type-III" evidence="12">
    <location>
        <begin position="135"/>
        <end position="240"/>
    </location>
</feature>
<keyword evidence="3 11" id="KW-0732">Signal</keyword>
<evidence type="ECO:0000313" key="14">
    <source>
        <dbReference type="Proteomes" id="UP001732720"/>
    </source>
</evidence>
<dbReference type="AlphaFoldDB" id="A0A8B7VH70"/>
<evidence type="ECO:0000256" key="11">
    <source>
        <dbReference type="SAM" id="SignalP"/>
    </source>
</evidence>
<dbReference type="CDD" id="cd00063">
    <property type="entry name" value="FN3"/>
    <property type="match status" value="2"/>
</dbReference>
<feature type="region of interest" description="Disordered" evidence="9">
    <location>
        <begin position="532"/>
        <end position="621"/>
    </location>
</feature>
<evidence type="ECO:0000256" key="2">
    <source>
        <dbReference type="ARBA" id="ARBA00022692"/>
    </source>
</evidence>
<evidence type="ECO:0000256" key="6">
    <source>
        <dbReference type="ARBA" id="ARBA00023157"/>
    </source>
</evidence>
<dbReference type="OrthoDB" id="8906725at2759"/>
<keyword evidence="14" id="KW-1185">Reference proteome</keyword>
<dbReference type="GO" id="GO:0004896">
    <property type="term" value="F:cytokine receptor activity"/>
    <property type="evidence" value="ECO:0007669"/>
    <property type="project" value="InterPro"/>
</dbReference>
<dbReference type="InterPro" id="IPR048668">
    <property type="entry name" value="IL3RB_N"/>
</dbReference>
<dbReference type="SUPFAM" id="SSF49265">
    <property type="entry name" value="Fibronectin type III"/>
    <property type="match status" value="4"/>
</dbReference>
<keyword evidence="8" id="KW-0325">Glycoprotein</keyword>
<evidence type="ECO:0000256" key="7">
    <source>
        <dbReference type="ARBA" id="ARBA00023170"/>
    </source>
</evidence>
<evidence type="ECO:0000256" key="10">
    <source>
        <dbReference type="SAM" id="Phobius"/>
    </source>
</evidence>
<feature type="domain" description="Fibronectin type-III" evidence="12">
    <location>
        <begin position="339"/>
        <end position="438"/>
    </location>
</feature>
<dbReference type="InterPro" id="IPR015373">
    <property type="entry name" value="Interferon/interleukin_rcp_dom"/>
</dbReference>
<dbReference type="GO" id="GO:0009897">
    <property type="term" value="C:external side of plasma membrane"/>
    <property type="evidence" value="ECO:0007669"/>
    <property type="project" value="TreeGrafter"/>
</dbReference>
<dbReference type="Pfam" id="PF09240">
    <property type="entry name" value="IL6Ra-bind"/>
    <property type="match status" value="1"/>
</dbReference>
<keyword evidence="7 15" id="KW-0675">Receptor</keyword>
<dbReference type="GeneID" id="109694068"/>
<keyword evidence="4 10" id="KW-1133">Transmembrane helix</keyword>
<dbReference type="PROSITE" id="PS01355">
    <property type="entry name" value="HEMATOPO_REC_S_F1"/>
    <property type="match status" value="1"/>
</dbReference>